<evidence type="ECO:0000313" key="2">
    <source>
        <dbReference type="Proteomes" id="UP000323105"/>
    </source>
</evidence>
<accession>A0A5A7MN27</accession>
<gene>
    <name evidence="1" type="ORF">CTTA_5189</name>
</gene>
<dbReference type="AlphaFoldDB" id="A0A5A7MN27"/>
<name>A0A5A7MN27_COMTE</name>
<evidence type="ECO:0000313" key="1">
    <source>
        <dbReference type="EMBL" id="GEQ78184.1"/>
    </source>
</evidence>
<protein>
    <submittedName>
        <fullName evidence="1">Uncharacterized protein</fullName>
    </submittedName>
</protein>
<proteinExistence type="predicted"/>
<sequence>MSLLRISARHNSARLQATLADINAGPAAACIEIYDGLLPSTPEAATTARLVGRVTLQVPAGEIVSHALRLLPEGDGMALLTGVAGWARLVNGAGEVVCDGECTAADGAGPWRLSSLQLYAGGAVRLISAVLG</sequence>
<dbReference type="RefSeq" id="WP_149357402.1">
    <property type="nucleotide sequence ID" value="NZ_BKBW01000041.1"/>
</dbReference>
<organism evidence="1 2">
    <name type="scientific">Comamonas testosteroni</name>
    <name type="common">Pseudomonas testosteroni</name>
    <dbReference type="NCBI Taxonomy" id="285"/>
    <lineage>
        <taxon>Bacteria</taxon>
        <taxon>Pseudomonadati</taxon>
        <taxon>Pseudomonadota</taxon>
        <taxon>Betaproteobacteria</taxon>
        <taxon>Burkholderiales</taxon>
        <taxon>Comamonadaceae</taxon>
        <taxon>Comamonas</taxon>
    </lineage>
</organism>
<comment type="caution">
    <text evidence="1">The sequence shown here is derived from an EMBL/GenBank/DDBJ whole genome shotgun (WGS) entry which is preliminary data.</text>
</comment>
<dbReference type="Proteomes" id="UP000323105">
    <property type="component" value="Unassembled WGS sequence"/>
</dbReference>
<dbReference type="EMBL" id="BKBW01000041">
    <property type="protein sequence ID" value="GEQ78184.1"/>
    <property type="molecule type" value="Genomic_DNA"/>
</dbReference>
<reference evidence="1 2" key="1">
    <citation type="journal article" date="2019" name="Microbiol. Resour. Announc.">
        <title>Draft Genome Sequence of Comamonas testosteroni TA441, a Bacterium That Has a Cryptic Phenol Degradation Gene Cluster.</title>
        <authorList>
            <person name="Arai H."/>
            <person name="Ishii M."/>
        </authorList>
    </citation>
    <scope>NUCLEOTIDE SEQUENCE [LARGE SCALE GENOMIC DNA]</scope>
    <source>
        <strain evidence="1 2">TA441</strain>
    </source>
</reference>